<dbReference type="Pfam" id="PF00023">
    <property type="entry name" value="Ank"/>
    <property type="match status" value="3"/>
</dbReference>
<dbReference type="Pfam" id="PF12796">
    <property type="entry name" value="Ank_2"/>
    <property type="match status" value="2"/>
</dbReference>
<dbReference type="InterPro" id="IPR002110">
    <property type="entry name" value="Ankyrin_rpt"/>
</dbReference>
<feature type="repeat" description="ANK" evidence="3">
    <location>
        <begin position="622"/>
        <end position="658"/>
    </location>
</feature>
<dbReference type="Gene3D" id="1.25.40.20">
    <property type="entry name" value="Ankyrin repeat-containing domain"/>
    <property type="match status" value="6"/>
</dbReference>
<evidence type="ECO:0000313" key="5">
    <source>
        <dbReference type="Proteomes" id="UP000624404"/>
    </source>
</evidence>
<evidence type="ECO:0000313" key="4">
    <source>
        <dbReference type="EMBL" id="CAD6444566.1"/>
    </source>
</evidence>
<evidence type="ECO:0000256" key="2">
    <source>
        <dbReference type="ARBA" id="ARBA00023043"/>
    </source>
</evidence>
<sequence>MVSEMSSDEFEMVDSADISKQMLADEKPDLASIKAWLNPTDYLASSSEFNRHFSSKSPETDEWIRKTSQFNRWHSSVDHGSIWIEAVPEEELVKRDISVFVQQRVMEFEMDGIDESMQIFIEKTVCERSQGLFLYARLMLDEIGHSTKEKNYKEASIREMITDCPQALRRCIQVIILQLVTQSARPMRLIEIGKAIEDNPHVIRSGKDSKDIVRSSCGPVLEIMEDGVVQILHHSFTEFLLGVGRTTSTTSDFPQFPFIDPKNAHREIAITCISQLQGVAFSADSMRLGAPRPVAGRSMQQEFDFCQLFIQYPLLEYAATEWTYHAKRHEYEDPSFYEKLEEFCNHENRAFKAWCTLVGKSRYSTDVGAAPNIDGYDGLKPLHVAASNNHAGVVKLLLRAGVSPLTPKTKDVNMGRSLIEMIPYCETKDLERSLLQSAYHGHHALVSSLLERKDVSPNAKAPLGNGDMSKIGGQTALMVATSSLELRSVKVLLENGAIASLTGTSKKDVPAPPTKRRVNLFKLEGRTPLHNLAIAAAREEDQAAAKEILDMLLLAGADFEARDDNGDTPLLLAVVTVPLAAVYGSSKFCQNSMELLLSASANPCAMSSSAFGANPNQARISSRLTPLHCATDNYNMHKPIEHIELLVSHGADINTQDTKGNTPLHRADSMNGNSLLREVAGLFDGGSGNVALIEYRQQTAVHIMGPVKSYSGSSRNITNRGTFISIILRLWPDFDVNMKDIEGYTPFHYACATSESSAFVLVKAGADLDVKTFNGHTPLHCAARRRQCGIISMLLSQAQNSGSTIDLNARDSKGMTPLHYACISGRSESILLNAGASTESALSLALNAKCIELIHAIREKESTKSKTFAEIQLMAPIENIPELDEITMDHMVARGFDFTKEVIYNYVCLGPPIVRLAYYGMTEVMNKILSSAKLFDDPKFTGAIADSRPFKFDGWRGIRPLLQVACQRPIWNMDMVKLLVEEGHVDVNAHQVIEESKNGTKTENEVQGTAALHILAEGNFWWQIEAIRYLGEHGAEVDILDENGRTSLEIASTYSEHGSKIGRKFFRPQCCEALLKLGANPNKTNREGLTALNKARSDKDTVQILLKYGADVNTGTKSVFATAIESGDIEMLQLYLQNGADPNGPDHSTDSSFRAQHETVNVAREYPIVMAALLNDYKDYSASTTAEMVNLLLDHGARVDLPIDQQRTVLHYLFANATSASLRPFFEISGIYMNRGADPLEPDPKSDTALHHLSRKLPSMPPDRHLPSMNRFIALGGSINARNDMGMTPLLAYLQVRGDQSNLPWFKEHGADFKIKNNEGEGALHIVAKRKAGKSQLLI</sequence>
<comment type="caution">
    <text evidence="4">The sequence shown here is derived from an EMBL/GenBank/DDBJ whole genome shotgun (WGS) entry which is preliminary data.</text>
</comment>
<protein>
    <submittedName>
        <fullName evidence="4">B56e4188-8b5e-4227-84cb-f6daed23db25</fullName>
    </submittedName>
</protein>
<keyword evidence="5" id="KW-1185">Reference proteome</keyword>
<dbReference type="PANTHER" id="PTHR24126">
    <property type="entry name" value="ANKYRIN REPEAT, PH AND SEC7 DOMAIN CONTAINING PROTEIN SECG-RELATED"/>
    <property type="match status" value="1"/>
</dbReference>
<dbReference type="EMBL" id="CAJHIA010000012">
    <property type="protein sequence ID" value="CAD6444566.1"/>
    <property type="molecule type" value="Genomic_DNA"/>
</dbReference>
<dbReference type="SUPFAM" id="SSF48403">
    <property type="entry name" value="Ankyrin repeat"/>
    <property type="match status" value="3"/>
</dbReference>
<keyword evidence="1" id="KW-0677">Repeat</keyword>
<proteinExistence type="predicted"/>
<dbReference type="PRINTS" id="PR01415">
    <property type="entry name" value="ANKYRIN"/>
</dbReference>
<dbReference type="PROSITE" id="PS50088">
    <property type="entry name" value="ANK_REPEAT"/>
    <property type="match status" value="5"/>
</dbReference>
<evidence type="ECO:0000256" key="1">
    <source>
        <dbReference type="ARBA" id="ARBA00022737"/>
    </source>
</evidence>
<evidence type="ECO:0000256" key="3">
    <source>
        <dbReference type="PROSITE-ProRule" id="PRU00023"/>
    </source>
</evidence>
<dbReference type="PANTHER" id="PTHR24126:SF14">
    <property type="entry name" value="ANK_REP_REGION DOMAIN-CONTAINING PROTEIN"/>
    <property type="match status" value="1"/>
</dbReference>
<name>A0A8H2ZQ64_9HELO</name>
<feature type="repeat" description="ANK" evidence="3">
    <location>
        <begin position="524"/>
        <end position="564"/>
    </location>
</feature>
<dbReference type="PROSITE" id="PS50297">
    <property type="entry name" value="ANK_REP_REGION"/>
    <property type="match status" value="3"/>
</dbReference>
<keyword evidence="2 3" id="KW-0040">ANK repeat</keyword>
<dbReference type="InterPro" id="IPR036770">
    <property type="entry name" value="Ankyrin_rpt-contain_sf"/>
</dbReference>
<dbReference type="OrthoDB" id="21416at2759"/>
<feature type="repeat" description="ANK" evidence="3">
    <location>
        <begin position="472"/>
        <end position="504"/>
    </location>
</feature>
<organism evidence="4 5">
    <name type="scientific">Sclerotinia trifoliorum</name>
    <dbReference type="NCBI Taxonomy" id="28548"/>
    <lineage>
        <taxon>Eukaryota</taxon>
        <taxon>Fungi</taxon>
        <taxon>Dikarya</taxon>
        <taxon>Ascomycota</taxon>
        <taxon>Pezizomycotina</taxon>
        <taxon>Leotiomycetes</taxon>
        <taxon>Helotiales</taxon>
        <taxon>Sclerotiniaceae</taxon>
        <taxon>Sclerotinia</taxon>
    </lineage>
</organism>
<reference evidence="4" key="1">
    <citation type="submission" date="2020-10" db="EMBL/GenBank/DDBJ databases">
        <authorList>
            <person name="Kusch S."/>
        </authorList>
    </citation>
    <scope>NUCLEOTIDE SEQUENCE</scope>
    <source>
        <strain evidence="4">SwB9</strain>
    </source>
</reference>
<feature type="repeat" description="ANK" evidence="3">
    <location>
        <begin position="774"/>
        <end position="800"/>
    </location>
</feature>
<dbReference type="SMART" id="SM00248">
    <property type="entry name" value="ANK"/>
    <property type="match status" value="17"/>
</dbReference>
<accession>A0A8H2ZQ64</accession>
<feature type="repeat" description="ANK" evidence="3">
    <location>
        <begin position="377"/>
        <end position="403"/>
    </location>
</feature>
<dbReference type="Proteomes" id="UP000624404">
    <property type="component" value="Unassembled WGS sequence"/>
</dbReference>
<gene>
    <name evidence="4" type="ORF">SCLTRI_LOCUS4358</name>
</gene>